<name>X6LR26_RETFI</name>
<proteinExistence type="predicted"/>
<organism evidence="2 3">
    <name type="scientific">Reticulomyxa filosa</name>
    <dbReference type="NCBI Taxonomy" id="46433"/>
    <lineage>
        <taxon>Eukaryota</taxon>
        <taxon>Sar</taxon>
        <taxon>Rhizaria</taxon>
        <taxon>Retaria</taxon>
        <taxon>Foraminifera</taxon>
        <taxon>Monothalamids</taxon>
        <taxon>Reticulomyxidae</taxon>
        <taxon>Reticulomyxa</taxon>
    </lineage>
</organism>
<feature type="compositionally biased region" description="Basic and acidic residues" evidence="1">
    <location>
        <begin position="26"/>
        <end position="62"/>
    </location>
</feature>
<protein>
    <submittedName>
        <fullName evidence="2">Uncharacterized protein</fullName>
    </submittedName>
</protein>
<feature type="compositionally biased region" description="Polar residues" evidence="1">
    <location>
        <begin position="75"/>
        <end position="84"/>
    </location>
</feature>
<feature type="compositionally biased region" description="Polar residues" evidence="1">
    <location>
        <begin position="1"/>
        <end position="11"/>
    </location>
</feature>
<sequence>MLNPKTQQESIPNRRDGIDPSLQEMTNDKKMDVESNEKDDKNKKDNENNDTKEVMNEEKDGNMEMNDNGNEEGVNSASPLQRSMGSRPGGEENRDKLVMRITQEYIAKQWNLDRIKLMKKDILILKKDF</sequence>
<evidence type="ECO:0000256" key="1">
    <source>
        <dbReference type="SAM" id="MobiDB-lite"/>
    </source>
</evidence>
<feature type="region of interest" description="Disordered" evidence="1">
    <location>
        <begin position="1"/>
        <end position="95"/>
    </location>
</feature>
<dbReference type="Proteomes" id="UP000023152">
    <property type="component" value="Unassembled WGS sequence"/>
</dbReference>
<gene>
    <name evidence="2" type="ORF">RFI_33075</name>
</gene>
<accession>X6LR26</accession>
<keyword evidence="3" id="KW-1185">Reference proteome</keyword>
<dbReference type="AlphaFoldDB" id="X6LR26"/>
<reference evidence="2 3" key="1">
    <citation type="journal article" date="2013" name="Curr. Biol.">
        <title>The Genome of the Foraminiferan Reticulomyxa filosa.</title>
        <authorList>
            <person name="Glockner G."/>
            <person name="Hulsmann N."/>
            <person name="Schleicher M."/>
            <person name="Noegel A.A."/>
            <person name="Eichinger L."/>
            <person name="Gallinger C."/>
            <person name="Pawlowski J."/>
            <person name="Sierra R."/>
            <person name="Euteneuer U."/>
            <person name="Pillet L."/>
            <person name="Moustafa A."/>
            <person name="Platzer M."/>
            <person name="Groth M."/>
            <person name="Szafranski K."/>
            <person name="Schliwa M."/>
        </authorList>
    </citation>
    <scope>NUCLEOTIDE SEQUENCE [LARGE SCALE GENOMIC DNA]</scope>
</reference>
<evidence type="ECO:0000313" key="2">
    <source>
        <dbReference type="EMBL" id="ETO04323.1"/>
    </source>
</evidence>
<comment type="caution">
    <text evidence="2">The sequence shown here is derived from an EMBL/GenBank/DDBJ whole genome shotgun (WGS) entry which is preliminary data.</text>
</comment>
<evidence type="ECO:0000313" key="3">
    <source>
        <dbReference type="Proteomes" id="UP000023152"/>
    </source>
</evidence>
<dbReference type="EMBL" id="ASPP01029503">
    <property type="protein sequence ID" value="ETO04323.1"/>
    <property type="molecule type" value="Genomic_DNA"/>
</dbReference>
<feature type="compositionally biased region" description="Low complexity" evidence="1">
    <location>
        <begin position="63"/>
        <end position="73"/>
    </location>
</feature>